<dbReference type="GeneID" id="42304895"/>
<reference evidence="2 4" key="1">
    <citation type="submission" date="2015-07" db="EMBL/GenBank/DDBJ databases">
        <title>Fjat-14205 dsm 2895.</title>
        <authorList>
            <person name="Liu B."/>
            <person name="Wang J."/>
            <person name="Zhu Y."/>
            <person name="Liu G."/>
            <person name="Chen Q."/>
            <person name="Chen Z."/>
            <person name="Lan J."/>
            <person name="Che J."/>
            <person name="Ge C."/>
            <person name="Shi H."/>
            <person name="Pan Z."/>
            <person name="Liu X."/>
        </authorList>
    </citation>
    <scope>NUCLEOTIDE SEQUENCE [LARGE SCALE GENOMIC DNA]</scope>
    <source>
        <strain evidence="2 4">DSM 2895</strain>
    </source>
</reference>
<protein>
    <submittedName>
        <fullName evidence="2">Uncharacterized protein</fullName>
    </submittedName>
</protein>
<evidence type="ECO:0000313" key="2">
    <source>
        <dbReference type="EMBL" id="KON95218.1"/>
    </source>
</evidence>
<evidence type="ECO:0000313" key="4">
    <source>
        <dbReference type="Proteomes" id="UP000037269"/>
    </source>
</evidence>
<gene>
    <name evidence="2" type="ORF">AF333_06740</name>
    <name evidence="3" type="ORF">SAMN04487909_1497</name>
</gene>
<keyword evidence="4" id="KW-1185">Reference proteome</keyword>
<feature type="transmembrane region" description="Helical" evidence="1">
    <location>
        <begin position="136"/>
        <end position="157"/>
    </location>
</feature>
<accession>A0A0D1UT04</accession>
<evidence type="ECO:0000256" key="1">
    <source>
        <dbReference type="SAM" id="Phobius"/>
    </source>
</evidence>
<dbReference type="EMBL" id="LGUG01000004">
    <property type="protein sequence ID" value="KON95218.1"/>
    <property type="molecule type" value="Genomic_DNA"/>
</dbReference>
<proteinExistence type="predicted"/>
<sequence>MGYILIIIVIVVFIISAFSIDKILENTIAIQIKEKNEEFINNFWEKYYKKDKASIRKDLLRAYSKIDNELTGSIKDKKLTLDDLNKMQTLAVVLIESNKSVMTIASIGITLLAAFLGTIIAASFQGSETKPFDHQVNGVIIWVVYIIAVMVFFIRALNKNKAKIERATLIQQLVEEKIKTYHLNQKHVVDKKL</sequence>
<organism evidence="2 4">
    <name type="scientific">Aneurinibacillus migulanus</name>
    <name type="common">Bacillus migulanus</name>
    <dbReference type="NCBI Taxonomy" id="47500"/>
    <lineage>
        <taxon>Bacteria</taxon>
        <taxon>Bacillati</taxon>
        <taxon>Bacillota</taxon>
        <taxon>Bacilli</taxon>
        <taxon>Bacillales</taxon>
        <taxon>Paenibacillaceae</taxon>
        <taxon>Aneurinibacillus group</taxon>
        <taxon>Aneurinibacillus</taxon>
    </lineage>
</organism>
<evidence type="ECO:0000313" key="5">
    <source>
        <dbReference type="Proteomes" id="UP000182836"/>
    </source>
</evidence>
<keyword evidence="1" id="KW-0812">Transmembrane</keyword>
<keyword evidence="1" id="KW-1133">Transmembrane helix</keyword>
<dbReference type="RefSeq" id="WP_043068807.1">
    <property type="nucleotide sequence ID" value="NZ_BJOA01000200.1"/>
</dbReference>
<dbReference type="PATRIC" id="fig|47500.8.peg.4434"/>
<dbReference type="AlphaFoldDB" id="A0A0D1UT04"/>
<feature type="transmembrane region" description="Helical" evidence="1">
    <location>
        <begin position="6"/>
        <end position="24"/>
    </location>
</feature>
<dbReference type="Proteomes" id="UP000182836">
    <property type="component" value="Unassembled WGS sequence"/>
</dbReference>
<name>A0A0D1UT04_ANEMI</name>
<dbReference type="EMBL" id="FNED01000049">
    <property type="protein sequence ID" value="SDK32503.1"/>
    <property type="molecule type" value="Genomic_DNA"/>
</dbReference>
<reference evidence="3 5" key="2">
    <citation type="submission" date="2016-10" db="EMBL/GenBank/DDBJ databases">
        <authorList>
            <person name="de Groot N.N."/>
        </authorList>
    </citation>
    <scope>NUCLEOTIDE SEQUENCE [LARGE SCALE GENOMIC DNA]</scope>
    <source>
        <strain evidence="3 5">DSM 2895</strain>
    </source>
</reference>
<keyword evidence="1" id="KW-0472">Membrane</keyword>
<feature type="transmembrane region" description="Helical" evidence="1">
    <location>
        <begin position="104"/>
        <end position="124"/>
    </location>
</feature>
<dbReference type="Proteomes" id="UP000037269">
    <property type="component" value="Unassembled WGS sequence"/>
</dbReference>
<evidence type="ECO:0000313" key="3">
    <source>
        <dbReference type="EMBL" id="SDK32503.1"/>
    </source>
</evidence>